<dbReference type="InterPro" id="IPR006520">
    <property type="entry name" value="Dit_BPSPP_N"/>
</dbReference>
<dbReference type="Proteomes" id="UP000617979">
    <property type="component" value="Unassembled WGS sequence"/>
</dbReference>
<proteinExistence type="predicted"/>
<protein>
    <recommendedName>
        <fullName evidence="1">Siphovirus-type tail component RIFT-related domain-containing protein</fullName>
    </recommendedName>
</protein>
<gene>
    <name evidence="2" type="ORF">GCM10007416_00770</name>
</gene>
<dbReference type="Gene3D" id="2.40.30.200">
    <property type="match status" value="1"/>
</dbReference>
<dbReference type="NCBIfam" id="TIGR01633">
    <property type="entry name" value="phi3626_gp14_N"/>
    <property type="match status" value="1"/>
</dbReference>
<reference evidence="3" key="1">
    <citation type="journal article" date="2019" name="Int. J. Syst. Evol. Microbiol.">
        <title>The Global Catalogue of Microorganisms (GCM) 10K type strain sequencing project: providing services to taxonomists for standard genome sequencing and annotation.</title>
        <authorList>
            <consortium name="The Broad Institute Genomics Platform"/>
            <consortium name="The Broad Institute Genome Sequencing Center for Infectious Disease"/>
            <person name="Wu L."/>
            <person name="Ma J."/>
        </authorList>
    </citation>
    <scope>NUCLEOTIDE SEQUENCE [LARGE SCALE GENOMIC DNA]</scope>
    <source>
        <strain evidence="3">CGMCC 1.12404</strain>
    </source>
</reference>
<accession>A0ABQ1FY38</accession>
<dbReference type="InterPro" id="IPR008841">
    <property type="entry name" value="Siphovirus-type_tail_N"/>
</dbReference>
<organism evidence="2 3">
    <name type="scientific">Kroppenstedtia guangzhouensis</name>
    <dbReference type="NCBI Taxonomy" id="1274356"/>
    <lineage>
        <taxon>Bacteria</taxon>
        <taxon>Bacillati</taxon>
        <taxon>Bacillota</taxon>
        <taxon>Bacilli</taxon>
        <taxon>Bacillales</taxon>
        <taxon>Thermoactinomycetaceae</taxon>
        <taxon>Kroppenstedtia</taxon>
    </lineage>
</organism>
<feature type="domain" description="Siphovirus-type tail component RIFT-related" evidence="1">
    <location>
        <begin position="2"/>
        <end position="75"/>
    </location>
</feature>
<dbReference type="EMBL" id="BMEX01000001">
    <property type="protein sequence ID" value="GGA32047.1"/>
    <property type="molecule type" value="Genomic_DNA"/>
</dbReference>
<comment type="caution">
    <text evidence="2">The sequence shown here is derived from an EMBL/GenBank/DDBJ whole genome shotgun (WGS) entry which is preliminary data.</text>
</comment>
<evidence type="ECO:0000313" key="2">
    <source>
        <dbReference type="EMBL" id="GGA32047.1"/>
    </source>
</evidence>
<evidence type="ECO:0000313" key="3">
    <source>
        <dbReference type="Proteomes" id="UP000617979"/>
    </source>
</evidence>
<sequence>MDGLEIPVEVILAGDSHQDYRAQVRKIAAWLYNGGFTAPLIFDDEPDKKYLARLSGSTDLEQIIAMGRGDLVLYCPNPIAIGKTTRQQISGIGIGEMHSTVADFSNGTLRDMKPIKMNGTGELHLSKYADAPWKHTVDWSEGTYSGMMKTSDGKLTLERGEGAHRRITTTTDWNGYSENSNTKGDSNKLILDNLPLYYMQDDMSAYRSQGWNDTLFSDTRLGTIEQKTGYMSLNKTGTGDDSTVMVFKNRGIQALDRTVLLHVRTTTSSCRFQFVDNGLLWNVFAEYRR</sequence>
<evidence type="ECO:0000259" key="1">
    <source>
        <dbReference type="Pfam" id="PF05709"/>
    </source>
</evidence>
<keyword evidence="3" id="KW-1185">Reference proteome</keyword>
<name>A0ABQ1FY38_9BACL</name>
<dbReference type="Pfam" id="PF05709">
    <property type="entry name" value="Sipho_tail"/>
    <property type="match status" value="1"/>
</dbReference>